<evidence type="ECO:0000313" key="2">
    <source>
        <dbReference type="Proteomes" id="UP000199702"/>
    </source>
</evidence>
<dbReference type="STRING" id="402734.SAMN05660918_2845"/>
<sequence>MKKLLSEKLFIFGMIFVQFSCSEELYEEKINQTSYSVRYVNSEFYKKNKSLINTLEHNKINNISKIINDTINGITIDTDLVKYVESQENNSYTFMVLNQDGNFLDNLVLMSQSDGTYQPYLLRHYLSSLEINALNTNQNINFTNKTKVFKITESNIVTDVFDKIGLEDCVVNYTTEEVVTLTPIDQCDCFPTAFEESFSHVLIGDMICTQGGGGGGGSEIVTSPHSIGGGGPVTPCDDLIYKDSITEFASKMIELKTKAGNQNFESAYVLYQNASQGLLFSQEQVGDPNDKYTGGQVELNLSNDIYSTPTNGIGFIHCHLNNGTTFGVFSFSDILGFAQLAVLSTRPVVEFGLYVTSDLGTFALKIKNKTAFRSYFQMMNSIQNEFEIEFAKTVKKTDGIDKQKKGFLKFLKAKNLDAMIEFYEKNSTTNNWNRLKLNSNESQIIEEPCN</sequence>
<organism evidence="1 2">
    <name type="scientific">Flavobacterium terrigena</name>
    <dbReference type="NCBI Taxonomy" id="402734"/>
    <lineage>
        <taxon>Bacteria</taxon>
        <taxon>Pseudomonadati</taxon>
        <taxon>Bacteroidota</taxon>
        <taxon>Flavobacteriia</taxon>
        <taxon>Flavobacteriales</taxon>
        <taxon>Flavobacteriaceae</taxon>
        <taxon>Flavobacterium</taxon>
    </lineage>
</organism>
<keyword evidence="2" id="KW-1185">Reference proteome</keyword>
<reference evidence="2" key="1">
    <citation type="submission" date="2016-10" db="EMBL/GenBank/DDBJ databases">
        <authorList>
            <person name="Varghese N."/>
            <person name="Submissions S."/>
        </authorList>
    </citation>
    <scope>NUCLEOTIDE SEQUENCE [LARGE SCALE GENOMIC DNA]</scope>
    <source>
        <strain evidence="2">DSM 17934</strain>
    </source>
</reference>
<gene>
    <name evidence="1" type="ORF">SAMN05660918_2845</name>
</gene>
<protein>
    <submittedName>
        <fullName evidence="1">Uncharacterized protein</fullName>
    </submittedName>
</protein>
<accession>A0A1H6XS85</accession>
<dbReference type="RefSeq" id="WP_091315267.1">
    <property type="nucleotide sequence ID" value="NZ_CBCSJU010000003.1"/>
</dbReference>
<dbReference type="AlphaFoldDB" id="A0A1H6XS85"/>
<dbReference type="Proteomes" id="UP000199702">
    <property type="component" value="Unassembled WGS sequence"/>
</dbReference>
<dbReference type="EMBL" id="FNYA01000008">
    <property type="protein sequence ID" value="SEJ27752.1"/>
    <property type="molecule type" value="Genomic_DNA"/>
</dbReference>
<proteinExistence type="predicted"/>
<name>A0A1H6XS85_9FLAO</name>
<dbReference type="OrthoDB" id="1366960at2"/>
<evidence type="ECO:0000313" key="1">
    <source>
        <dbReference type="EMBL" id="SEJ27752.1"/>
    </source>
</evidence>